<reference evidence="1" key="1">
    <citation type="submission" date="2021-02" db="EMBL/GenBank/DDBJ databases">
        <authorList>
            <person name="Dougan E. K."/>
            <person name="Rhodes N."/>
            <person name="Thang M."/>
            <person name="Chan C."/>
        </authorList>
    </citation>
    <scope>NUCLEOTIDE SEQUENCE</scope>
</reference>
<dbReference type="EMBL" id="CAJNNW010025805">
    <property type="protein sequence ID" value="CAE8679835.1"/>
    <property type="molecule type" value="Genomic_DNA"/>
</dbReference>
<dbReference type="Proteomes" id="UP000626109">
    <property type="component" value="Unassembled WGS sequence"/>
</dbReference>
<proteinExistence type="predicted"/>
<comment type="caution">
    <text evidence="1">The sequence shown here is derived from an EMBL/GenBank/DDBJ whole genome shotgun (WGS) entry which is preliminary data.</text>
</comment>
<sequence>MANLTLALQSFSALPQVPGYLLGPEIVDASSESQRHWTWPEYVSQRCVTSLSAVEVCLLAPWQFSPTWPAVFESGAGAALTTRVKAPCNVLNNSDLQTSFLHNTSNAPHCARLASVLIDWSILKHPGFIANCAAARRLQKSEAFQQKQEQAEGNSSVHNPHPGSFTPLHLFASAAVSQSCDVPSLGLLALRLALALSDATAFATKSAEHAKFVLLLAAHRGLADMLLGPLMYSWLWTVKSGWHGAIFQTLWALSELLPADKFGAEICEFLPLDELSPSLSAVEALWQPALRDAEQSARQCVPPHKVVSLYWVVTTGRELWRALAGLPWPGRPRGAAAPSSPAWRHLAPSFPGLVPDFAGGRSPPLLTLCGAKPVKRFLGSGAVATVVGASLLAPPQGGSTGGRDGAWVLEMIMLVHGGDDGCVLMVDSYTAETEPQSLLMHWTCEITFISGYQRRSLSVPAVVYSSRQEETLVQCWLDPRAWLDASEDFEALTVLLKPVRAELRPLWTVEEVPLCFRPRPLKRKRLAFCSRPKFGLWDQDSKSMLRQWMRYHHFLGVEHFYLYDNDGSVEGALPWELKDSVTYTSNWPKYFGRNYADILSGSYTCDQAHRTADGRCQVNGSPNKKYDTMLSIPAYTHCLFHARGLVDFLAIAHSVDTYLGTFGSLQNIHSHPLMEAVRASKETQNLALVAVSMLRYGGPVQTVNQSTSGAGFPSVAIAFQHHEPEPMCSQAFMEFRPVRYMCENPQPLMVPEQILATTGEHWPVGRPGTLHVDCNFTVHSMSMIFKQFGYYNTIGLRQHCQTCVVEDKSMLWAEDLLREWANA</sequence>
<evidence type="ECO:0000313" key="1">
    <source>
        <dbReference type="EMBL" id="CAE8679835.1"/>
    </source>
</evidence>
<protein>
    <submittedName>
        <fullName evidence="1">Uncharacterized protein</fullName>
    </submittedName>
</protein>
<name>A0A813JE58_POLGL</name>
<evidence type="ECO:0000313" key="2">
    <source>
        <dbReference type="Proteomes" id="UP000626109"/>
    </source>
</evidence>
<gene>
    <name evidence="1" type="ORF">PGLA2088_LOCUS21579</name>
</gene>
<organism evidence="1 2">
    <name type="scientific">Polarella glacialis</name>
    <name type="common">Dinoflagellate</name>
    <dbReference type="NCBI Taxonomy" id="89957"/>
    <lineage>
        <taxon>Eukaryota</taxon>
        <taxon>Sar</taxon>
        <taxon>Alveolata</taxon>
        <taxon>Dinophyceae</taxon>
        <taxon>Suessiales</taxon>
        <taxon>Suessiaceae</taxon>
        <taxon>Polarella</taxon>
    </lineage>
</organism>
<accession>A0A813JE58</accession>
<dbReference type="AlphaFoldDB" id="A0A813JE58"/>